<name>A0A2T6KAZ4_9RHOB</name>
<proteinExistence type="predicted"/>
<sequence>MGAKSELLARVPRRADGKRDWPLDLKARIVAEMGRLALTAGLIIQFLLFKRLHLGLGQDGALFGHRRLEPGFEVGRIVPQPDRSDTGG</sequence>
<gene>
    <name evidence="1" type="ORF">C8N45_11133</name>
</gene>
<dbReference type="Proteomes" id="UP000244523">
    <property type="component" value="Unassembled WGS sequence"/>
</dbReference>
<evidence type="ECO:0000313" key="1">
    <source>
        <dbReference type="EMBL" id="PUB12056.1"/>
    </source>
</evidence>
<accession>A0A2T6KAZ4</accession>
<dbReference type="AlphaFoldDB" id="A0A2T6KAZ4"/>
<keyword evidence="2" id="KW-1185">Reference proteome</keyword>
<reference evidence="1 2" key="1">
    <citation type="submission" date="2018-04" db="EMBL/GenBank/DDBJ databases">
        <title>Genomic Encyclopedia of Archaeal and Bacterial Type Strains, Phase II (KMG-II): from individual species to whole genera.</title>
        <authorList>
            <person name="Goeker M."/>
        </authorList>
    </citation>
    <scope>NUCLEOTIDE SEQUENCE [LARGE SCALE GENOMIC DNA]</scope>
    <source>
        <strain evidence="1 2">DSM 29955</strain>
    </source>
</reference>
<organism evidence="1 2">
    <name type="scientific">Yoonia sediminilitoris</name>
    <dbReference type="NCBI Taxonomy" id="1286148"/>
    <lineage>
        <taxon>Bacteria</taxon>
        <taxon>Pseudomonadati</taxon>
        <taxon>Pseudomonadota</taxon>
        <taxon>Alphaproteobacteria</taxon>
        <taxon>Rhodobacterales</taxon>
        <taxon>Paracoccaceae</taxon>
        <taxon>Yoonia</taxon>
    </lineage>
</organism>
<evidence type="ECO:0000313" key="2">
    <source>
        <dbReference type="Proteomes" id="UP000244523"/>
    </source>
</evidence>
<dbReference type="EMBL" id="QBUD01000011">
    <property type="protein sequence ID" value="PUB12056.1"/>
    <property type="molecule type" value="Genomic_DNA"/>
</dbReference>
<protein>
    <submittedName>
        <fullName evidence="1">Uncharacterized protein</fullName>
    </submittedName>
</protein>
<comment type="caution">
    <text evidence="1">The sequence shown here is derived from an EMBL/GenBank/DDBJ whole genome shotgun (WGS) entry which is preliminary data.</text>
</comment>